<dbReference type="Pfam" id="PF17236">
    <property type="entry name" value="SU10_MCP"/>
    <property type="match status" value="1"/>
</dbReference>
<protein>
    <submittedName>
        <fullName evidence="1">Head protein</fullName>
    </submittedName>
</protein>
<dbReference type="EMBL" id="WTYV01000006">
    <property type="protein sequence ID" value="MXO72875.1"/>
    <property type="molecule type" value="Genomic_DNA"/>
</dbReference>
<dbReference type="InterPro" id="IPR035198">
    <property type="entry name" value="SU10_MCP"/>
</dbReference>
<dbReference type="RefSeq" id="WP_160772806.1">
    <property type="nucleotide sequence ID" value="NZ_WTYV01000006.1"/>
</dbReference>
<organism evidence="1 2">
    <name type="scientific">Alteraurantiacibacter buctensis</name>
    <dbReference type="NCBI Taxonomy" id="1503981"/>
    <lineage>
        <taxon>Bacteria</taxon>
        <taxon>Pseudomonadati</taxon>
        <taxon>Pseudomonadota</taxon>
        <taxon>Alphaproteobacteria</taxon>
        <taxon>Sphingomonadales</taxon>
        <taxon>Erythrobacteraceae</taxon>
        <taxon>Alteraurantiacibacter</taxon>
    </lineage>
</organism>
<gene>
    <name evidence="1" type="ORF">GRI99_14680</name>
</gene>
<accession>A0A844YX07</accession>
<name>A0A844YX07_9SPHN</name>
<sequence length="316" mass="33360">MAVPSNTIQNVSRVGVREDLSNKIAELFPDDTPFKNAIGTSKVSNTYTEWQTDSLAAADHTNAAVQGDDLANTSRANTTRVGTHTQIFTKVVAASTTVEWTNKAGRKSELARELMKAGREIMTDQEKRFVGNYASVAATASVAGLTAGAQAWLTSNVSRGSSGANGGFSSGIVAAATNGTQRTYTETLLKAVLSSIWTSGGNPKMVITNGAKKQEEAAFSGLATSRREAGNKRLTIVAGADIYVSDFGELQFVPDRFADARSALVVDPEYWDVGVGEALTPFDLAKTGLADRKALRTEVALRCLNQAASGVVADLT</sequence>
<proteinExistence type="predicted"/>
<evidence type="ECO:0000313" key="1">
    <source>
        <dbReference type="EMBL" id="MXO72875.1"/>
    </source>
</evidence>
<comment type="caution">
    <text evidence="1">The sequence shown here is derived from an EMBL/GenBank/DDBJ whole genome shotgun (WGS) entry which is preliminary data.</text>
</comment>
<dbReference type="OrthoDB" id="7064574at2"/>
<dbReference type="Proteomes" id="UP000466966">
    <property type="component" value="Unassembled WGS sequence"/>
</dbReference>
<reference evidence="1 2" key="1">
    <citation type="submission" date="2019-12" db="EMBL/GenBank/DDBJ databases">
        <title>Genomic-based taxomic classification of the family Erythrobacteraceae.</title>
        <authorList>
            <person name="Xu L."/>
        </authorList>
    </citation>
    <scope>NUCLEOTIDE SEQUENCE [LARGE SCALE GENOMIC DNA]</scope>
    <source>
        <strain evidence="1 2">M0322</strain>
    </source>
</reference>
<dbReference type="AlphaFoldDB" id="A0A844YX07"/>
<keyword evidence="2" id="KW-1185">Reference proteome</keyword>
<evidence type="ECO:0000313" key="2">
    <source>
        <dbReference type="Proteomes" id="UP000466966"/>
    </source>
</evidence>